<evidence type="ECO:0000313" key="2">
    <source>
        <dbReference type="Proteomes" id="UP000237105"/>
    </source>
</evidence>
<dbReference type="AlphaFoldDB" id="A0A2P5DH68"/>
<protein>
    <submittedName>
        <fullName evidence="1">Uncharacterized protein</fullName>
    </submittedName>
</protein>
<dbReference type="STRING" id="3476.A0A2P5DH68"/>
<reference evidence="2" key="1">
    <citation type="submission" date="2016-06" db="EMBL/GenBank/DDBJ databases">
        <title>Parallel loss of symbiosis genes in relatives of nitrogen-fixing non-legume Parasponia.</title>
        <authorList>
            <person name="Van Velzen R."/>
            <person name="Holmer R."/>
            <person name="Bu F."/>
            <person name="Rutten L."/>
            <person name="Van Zeijl A."/>
            <person name="Liu W."/>
            <person name="Santuari L."/>
            <person name="Cao Q."/>
            <person name="Sharma T."/>
            <person name="Shen D."/>
            <person name="Roswanjaya Y."/>
            <person name="Wardhani T."/>
            <person name="Kalhor M.S."/>
            <person name="Jansen J."/>
            <person name="Van den Hoogen J."/>
            <person name="Gungor B."/>
            <person name="Hartog M."/>
            <person name="Hontelez J."/>
            <person name="Verver J."/>
            <person name="Yang W.-C."/>
            <person name="Schijlen E."/>
            <person name="Repin R."/>
            <person name="Schilthuizen M."/>
            <person name="Schranz E."/>
            <person name="Heidstra R."/>
            <person name="Miyata K."/>
            <person name="Fedorova E."/>
            <person name="Kohlen W."/>
            <person name="Bisseling T."/>
            <person name="Smit S."/>
            <person name="Geurts R."/>
        </authorList>
    </citation>
    <scope>NUCLEOTIDE SEQUENCE [LARGE SCALE GENOMIC DNA]</scope>
    <source>
        <strain evidence="2">cv. WU1-14</strain>
    </source>
</reference>
<gene>
    <name evidence="1" type="ORF">PanWU01x14_064140</name>
</gene>
<dbReference type="OrthoDB" id="3340520at2759"/>
<feature type="non-terminal residue" evidence="1">
    <location>
        <position position="1"/>
    </location>
</feature>
<accession>A0A2P5DH68</accession>
<proteinExistence type="predicted"/>
<comment type="caution">
    <text evidence="1">The sequence shown here is derived from an EMBL/GenBank/DDBJ whole genome shotgun (WGS) entry which is preliminary data.</text>
</comment>
<sequence length="76" mass="9027">ALKLWWKNVTFIQHPRYANPAYREEATVRDQTLRCCLVTGLDEDEHMQVEPYEECIADGNSGARRFAWRDAKWPWS</sequence>
<dbReference type="Proteomes" id="UP000237105">
    <property type="component" value="Unassembled WGS sequence"/>
</dbReference>
<keyword evidence="2" id="KW-1185">Reference proteome</keyword>
<organism evidence="1 2">
    <name type="scientific">Parasponia andersonii</name>
    <name type="common">Sponia andersonii</name>
    <dbReference type="NCBI Taxonomy" id="3476"/>
    <lineage>
        <taxon>Eukaryota</taxon>
        <taxon>Viridiplantae</taxon>
        <taxon>Streptophyta</taxon>
        <taxon>Embryophyta</taxon>
        <taxon>Tracheophyta</taxon>
        <taxon>Spermatophyta</taxon>
        <taxon>Magnoliopsida</taxon>
        <taxon>eudicotyledons</taxon>
        <taxon>Gunneridae</taxon>
        <taxon>Pentapetalae</taxon>
        <taxon>rosids</taxon>
        <taxon>fabids</taxon>
        <taxon>Rosales</taxon>
        <taxon>Cannabaceae</taxon>
        <taxon>Parasponia</taxon>
    </lineage>
</organism>
<evidence type="ECO:0000313" key="1">
    <source>
        <dbReference type="EMBL" id="PON72648.1"/>
    </source>
</evidence>
<dbReference type="EMBL" id="JXTB01000038">
    <property type="protein sequence ID" value="PON72648.1"/>
    <property type="molecule type" value="Genomic_DNA"/>
</dbReference>
<name>A0A2P5DH68_PARAD</name>